<feature type="transmembrane region" description="Helical" evidence="6">
    <location>
        <begin position="402"/>
        <end position="425"/>
    </location>
</feature>
<dbReference type="GO" id="GO:0022857">
    <property type="term" value="F:transmembrane transporter activity"/>
    <property type="evidence" value="ECO:0007669"/>
    <property type="project" value="InterPro"/>
</dbReference>
<feature type="transmembrane region" description="Helical" evidence="6">
    <location>
        <begin position="335"/>
        <end position="361"/>
    </location>
</feature>
<organism evidence="7 8">
    <name type="scientific">Catenibacillus scindens</name>
    <dbReference type="NCBI Taxonomy" id="673271"/>
    <lineage>
        <taxon>Bacteria</taxon>
        <taxon>Bacillati</taxon>
        <taxon>Bacillota</taxon>
        <taxon>Clostridia</taxon>
        <taxon>Lachnospirales</taxon>
        <taxon>Lachnospiraceae</taxon>
        <taxon>Catenibacillus</taxon>
    </lineage>
</organism>
<evidence type="ECO:0000256" key="3">
    <source>
        <dbReference type="ARBA" id="ARBA00022692"/>
    </source>
</evidence>
<gene>
    <name evidence="7" type="ORF">HNP82_003354</name>
</gene>
<proteinExistence type="predicted"/>
<dbReference type="EMBL" id="JACHFW010000021">
    <property type="protein sequence ID" value="MBB5266197.1"/>
    <property type="molecule type" value="Genomic_DNA"/>
</dbReference>
<keyword evidence="2" id="KW-1003">Cell membrane</keyword>
<feature type="transmembrane region" description="Helical" evidence="6">
    <location>
        <begin position="85"/>
        <end position="107"/>
    </location>
</feature>
<dbReference type="PANTHER" id="PTHR23513">
    <property type="entry name" value="INTEGRAL MEMBRANE EFFLUX PROTEIN-RELATED"/>
    <property type="match status" value="1"/>
</dbReference>
<name>A0A7W8M721_9FIRM</name>
<evidence type="ECO:0000313" key="7">
    <source>
        <dbReference type="EMBL" id="MBB5266197.1"/>
    </source>
</evidence>
<evidence type="ECO:0000256" key="2">
    <source>
        <dbReference type="ARBA" id="ARBA00022475"/>
    </source>
</evidence>
<reference evidence="7 8" key="1">
    <citation type="submission" date="2020-08" db="EMBL/GenBank/DDBJ databases">
        <title>Genomic Encyclopedia of Type Strains, Phase IV (KMG-IV): sequencing the most valuable type-strain genomes for metagenomic binning, comparative biology and taxonomic classification.</title>
        <authorList>
            <person name="Goeker M."/>
        </authorList>
    </citation>
    <scope>NUCLEOTIDE SEQUENCE [LARGE SCALE GENOMIC DNA]</scope>
    <source>
        <strain evidence="7 8">DSM 106146</strain>
    </source>
</reference>
<dbReference type="PANTHER" id="PTHR23513:SF6">
    <property type="entry name" value="MAJOR FACILITATOR SUPERFAMILY ASSOCIATED DOMAIN-CONTAINING PROTEIN"/>
    <property type="match status" value="1"/>
</dbReference>
<dbReference type="Pfam" id="PF07690">
    <property type="entry name" value="MFS_1"/>
    <property type="match status" value="1"/>
</dbReference>
<evidence type="ECO:0000256" key="6">
    <source>
        <dbReference type="SAM" id="Phobius"/>
    </source>
</evidence>
<dbReference type="Gene3D" id="1.20.1250.20">
    <property type="entry name" value="MFS general substrate transporter like domains"/>
    <property type="match status" value="1"/>
</dbReference>
<keyword evidence="8" id="KW-1185">Reference proteome</keyword>
<feature type="transmembrane region" description="Helical" evidence="6">
    <location>
        <begin position="158"/>
        <end position="179"/>
    </location>
</feature>
<keyword evidence="5 6" id="KW-0472">Membrane</keyword>
<keyword evidence="4 6" id="KW-1133">Transmembrane helix</keyword>
<feature type="transmembrane region" description="Helical" evidence="6">
    <location>
        <begin position="278"/>
        <end position="299"/>
    </location>
</feature>
<comment type="caution">
    <text evidence="7">The sequence shown here is derived from an EMBL/GenBank/DDBJ whole genome shotgun (WGS) entry which is preliminary data.</text>
</comment>
<keyword evidence="3 6" id="KW-0812">Transmembrane</keyword>
<evidence type="ECO:0000256" key="5">
    <source>
        <dbReference type="ARBA" id="ARBA00023136"/>
    </source>
</evidence>
<feature type="transmembrane region" description="Helical" evidence="6">
    <location>
        <begin position="373"/>
        <end position="396"/>
    </location>
</feature>
<protein>
    <submittedName>
        <fullName evidence="7">MFS family permease</fullName>
    </submittedName>
</protein>
<comment type="subcellular location">
    <subcellularLocation>
        <location evidence="1">Cell membrane</location>
        <topology evidence="1">Multi-pass membrane protein</topology>
    </subcellularLocation>
</comment>
<dbReference type="AlphaFoldDB" id="A0A7W8M721"/>
<dbReference type="InterPro" id="IPR022324">
    <property type="entry name" value="Bacilysin_exporter_BacE_put"/>
</dbReference>
<accession>A0A7W8M721</accession>
<evidence type="ECO:0000256" key="1">
    <source>
        <dbReference type="ARBA" id="ARBA00004651"/>
    </source>
</evidence>
<dbReference type="InterPro" id="IPR011701">
    <property type="entry name" value="MFS"/>
</dbReference>
<dbReference type="SUPFAM" id="SSF103473">
    <property type="entry name" value="MFS general substrate transporter"/>
    <property type="match status" value="1"/>
</dbReference>
<dbReference type="PRINTS" id="PR01988">
    <property type="entry name" value="EXPORTERBACE"/>
</dbReference>
<dbReference type="CDD" id="cd06173">
    <property type="entry name" value="MFS_MefA_like"/>
    <property type="match status" value="1"/>
</dbReference>
<feature type="transmembrane region" description="Helical" evidence="6">
    <location>
        <begin position="244"/>
        <end position="266"/>
    </location>
</feature>
<dbReference type="GO" id="GO:0005886">
    <property type="term" value="C:plasma membrane"/>
    <property type="evidence" value="ECO:0007669"/>
    <property type="project" value="UniProtKB-SubCell"/>
</dbReference>
<dbReference type="Proteomes" id="UP000543642">
    <property type="component" value="Unassembled WGS sequence"/>
</dbReference>
<evidence type="ECO:0000256" key="4">
    <source>
        <dbReference type="ARBA" id="ARBA00022989"/>
    </source>
</evidence>
<evidence type="ECO:0000313" key="8">
    <source>
        <dbReference type="Proteomes" id="UP000543642"/>
    </source>
</evidence>
<feature type="transmembrane region" description="Helical" evidence="6">
    <location>
        <begin position="311"/>
        <end position="329"/>
    </location>
</feature>
<dbReference type="InterPro" id="IPR036259">
    <property type="entry name" value="MFS_trans_sf"/>
</dbReference>
<dbReference type="RefSeq" id="WP_183776514.1">
    <property type="nucleotide sequence ID" value="NZ_JACHFW010000021.1"/>
</dbReference>
<sequence length="432" mass="47004">MTSEKSTEKIGYRDIFSQREYLKLLTSNVVNRFGDAVDSITFTWLTYALTGSASWSAIVFGLNQLPSILIQPLAAVWVEKANKKMIMAATDIIRGFIVMLLAVTYIINALSPWLLAILTISISTAEAFRIPAGTGIIPQIIDLKYYSFANGLNKSLTTVVELIGTGLSGVILAVFGIPMAIGIDMISYFISALMILFIHPIETVPEPAAEIRPEGEKKSAFFTWWDNYKMTFKEGLSYIKKHRVIINFCILGITANGMLVPLNALLTPVIRQVWGQGAPLLSGFSLALTAGCGIGGFVYPYIAKKLKPRTIIILGGMILSFNYAFLSFGDFLPSVAAIVYVMVCAIAFFMGVGVALVSSCYGVQLVQCIEKDFLARITGLVNAFASASMPILSFIISFLALYLPVAVILLIGAAAGILIFFIIGIKKVDFEE</sequence>